<comment type="caution">
    <text evidence="2">The sequence shown here is derived from an EMBL/GenBank/DDBJ whole genome shotgun (WGS) entry which is preliminary data.</text>
</comment>
<feature type="compositionally biased region" description="Polar residues" evidence="1">
    <location>
        <begin position="14"/>
        <end position="24"/>
    </location>
</feature>
<feature type="region of interest" description="Disordered" evidence="1">
    <location>
        <begin position="1"/>
        <end position="304"/>
    </location>
</feature>
<feature type="compositionally biased region" description="Basic and acidic residues" evidence="1">
    <location>
        <begin position="171"/>
        <end position="184"/>
    </location>
</feature>
<evidence type="ECO:0000313" key="3">
    <source>
        <dbReference type="Proteomes" id="UP001266305"/>
    </source>
</evidence>
<evidence type="ECO:0000313" key="2">
    <source>
        <dbReference type="EMBL" id="KAK2092848.1"/>
    </source>
</evidence>
<dbReference type="EMBL" id="JASSZA010000015">
    <property type="protein sequence ID" value="KAK2092848.1"/>
    <property type="molecule type" value="Genomic_DNA"/>
</dbReference>
<sequence length="304" mass="31794">MSDCRPSLARRLASVNSGSRTVTPTPAPCQRDLWPPELPPERDPTMQLFSGKVLRPAHSRPDLLPMFLSQEPRDLQRPPRSSTSSSAVKEAKRAAEPPAGLTHLYSRAPGGRGQSAAAAGPAPSWGCGSVISLPTDRQTDVPNLPSPSPGGQGSDCRRLEGAGPGPSRGRRGLEERGVQGRESGRAQQEYEGEVGREADGGAGGGGEEGEREERPGGSWRQKRRGGAGRRCRGDNSCRCAGLTDTENPGSTTPRGQGHGGSAPCRALLNFHSARRRSPPGYPARSAQQGPDVEGLAAPEGGVPG</sequence>
<proteinExistence type="predicted"/>
<evidence type="ECO:0000256" key="1">
    <source>
        <dbReference type="SAM" id="MobiDB-lite"/>
    </source>
</evidence>
<protein>
    <submittedName>
        <fullName evidence="2">Uncharacterized protein</fullName>
    </submittedName>
</protein>
<dbReference type="Proteomes" id="UP001266305">
    <property type="component" value="Unassembled WGS sequence"/>
</dbReference>
<feature type="compositionally biased region" description="Basic residues" evidence="1">
    <location>
        <begin position="220"/>
        <end position="230"/>
    </location>
</feature>
<feature type="compositionally biased region" description="Polar residues" evidence="1">
    <location>
        <begin position="244"/>
        <end position="254"/>
    </location>
</feature>
<keyword evidence="3" id="KW-1185">Reference proteome</keyword>
<accession>A0ABQ9U718</accession>
<organism evidence="2 3">
    <name type="scientific">Saguinus oedipus</name>
    <name type="common">Cotton-top tamarin</name>
    <name type="synonym">Oedipomidas oedipus</name>
    <dbReference type="NCBI Taxonomy" id="9490"/>
    <lineage>
        <taxon>Eukaryota</taxon>
        <taxon>Metazoa</taxon>
        <taxon>Chordata</taxon>
        <taxon>Craniata</taxon>
        <taxon>Vertebrata</taxon>
        <taxon>Euteleostomi</taxon>
        <taxon>Mammalia</taxon>
        <taxon>Eutheria</taxon>
        <taxon>Euarchontoglires</taxon>
        <taxon>Primates</taxon>
        <taxon>Haplorrhini</taxon>
        <taxon>Platyrrhini</taxon>
        <taxon>Cebidae</taxon>
        <taxon>Callitrichinae</taxon>
        <taxon>Saguinus</taxon>
    </lineage>
</organism>
<reference evidence="2 3" key="1">
    <citation type="submission" date="2023-05" db="EMBL/GenBank/DDBJ databases">
        <title>B98-5 Cell Line De Novo Hybrid Assembly: An Optical Mapping Approach.</title>
        <authorList>
            <person name="Kananen K."/>
            <person name="Auerbach J.A."/>
            <person name="Kautto E."/>
            <person name="Blachly J.S."/>
        </authorList>
    </citation>
    <scope>NUCLEOTIDE SEQUENCE [LARGE SCALE GENOMIC DNA]</scope>
    <source>
        <strain evidence="2">B95-8</strain>
        <tissue evidence="2">Cell line</tissue>
    </source>
</reference>
<name>A0ABQ9U718_SAGOE</name>
<gene>
    <name evidence="2" type="ORF">P7K49_029377</name>
</gene>
<feature type="compositionally biased region" description="Low complexity" evidence="1">
    <location>
        <begin position="114"/>
        <end position="129"/>
    </location>
</feature>